<evidence type="ECO:0000313" key="2">
    <source>
        <dbReference type="EMBL" id="PKA62567.1"/>
    </source>
</evidence>
<gene>
    <name evidence="2" type="ORF">AXF42_Ash012153</name>
</gene>
<protein>
    <recommendedName>
        <fullName evidence="1">DUF8040 domain-containing protein</fullName>
    </recommendedName>
</protein>
<accession>A0A2I0B453</accession>
<sequence length="127" mass="14552">MPATKQLAVFLRVIAQADSYRSVCEFFQHSLEIFSRNFGQVLEGVLTLKDDFVVLLDSTTPCHPHIRNNSHFYPYFKDILGAIDGTHVPAIVSVHKQNRYRNRKDFISQNVMAVVSFDRQFVYVATG</sequence>
<dbReference type="STRING" id="1088818.A0A2I0B453"/>
<dbReference type="Proteomes" id="UP000236161">
    <property type="component" value="Unassembled WGS sequence"/>
</dbReference>
<dbReference type="OrthoDB" id="1681765at2759"/>
<dbReference type="PANTHER" id="PTHR22930:SF259">
    <property type="entry name" value="OS08G0106900 PROTEIN"/>
    <property type="match status" value="1"/>
</dbReference>
<reference evidence="2 3" key="1">
    <citation type="journal article" date="2017" name="Nature">
        <title>The Apostasia genome and the evolution of orchids.</title>
        <authorList>
            <person name="Zhang G.Q."/>
            <person name="Liu K.W."/>
            <person name="Li Z."/>
            <person name="Lohaus R."/>
            <person name="Hsiao Y.Y."/>
            <person name="Niu S.C."/>
            <person name="Wang J.Y."/>
            <person name="Lin Y.C."/>
            <person name="Xu Q."/>
            <person name="Chen L.J."/>
            <person name="Yoshida K."/>
            <person name="Fujiwara S."/>
            <person name="Wang Z.W."/>
            <person name="Zhang Y.Q."/>
            <person name="Mitsuda N."/>
            <person name="Wang M."/>
            <person name="Liu G.H."/>
            <person name="Pecoraro L."/>
            <person name="Huang H.X."/>
            <person name="Xiao X.J."/>
            <person name="Lin M."/>
            <person name="Wu X.Y."/>
            <person name="Wu W.L."/>
            <person name="Chen Y.Y."/>
            <person name="Chang S.B."/>
            <person name="Sakamoto S."/>
            <person name="Ohme-Takagi M."/>
            <person name="Yagi M."/>
            <person name="Zeng S.J."/>
            <person name="Shen C.Y."/>
            <person name="Yeh C.M."/>
            <person name="Luo Y.B."/>
            <person name="Tsai W.C."/>
            <person name="Van de Peer Y."/>
            <person name="Liu Z.J."/>
        </authorList>
    </citation>
    <scope>NUCLEOTIDE SEQUENCE [LARGE SCALE GENOMIC DNA]</scope>
    <source>
        <strain evidence="3">cv. Shenzhen</strain>
        <tissue evidence="2">Stem</tissue>
    </source>
</reference>
<evidence type="ECO:0000259" key="1">
    <source>
        <dbReference type="Pfam" id="PF26138"/>
    </source>
</evidence>
<organism evidence="2 3">
    <name type="scientific">Apostasia shenzhenica</name>
    <dbReference type="NCBI Taxonomy" id="1088818"/>
    <lineage>
        <taxon>Eukaryota</taxon>
        <taxon>Viridiplantae</taxon>
        <taxon>Streptophyta</taxon>
        <taxon>Embryophyta</taxon>
        <taxon>Tracheophyta</taxon>
        <taxon>Spermatophyta</taxon>
        <taxon>Magnoliopsida</taxon>
        <taxon>Liliopsida</taxon>
        <taxon>Asparagales</taxon>
        <taxon>Orchidaceae</taxon>
        <taxon>Apostasioideae</taxon>
        <taxon>Apostasia</taxon>
    </lineage>
</organism>
<dbReference type="PANTHER" id="PTHR22930">
    <property type="match status" value="1"/>
</dbReference>
<dbReference type="AlphaFoldDB" id="A0A2I0B453"/>
<dbReference type="EMBL" id="KZ451916">
    <property type="protein sequence ID" value="PKA62567.1"/>
    <property type="molecule type" value="Genomic_DNA"/>
</dbReference>
<dbReference type="InterPro" id="IPR045249">
    <property type="entry name" value="HARBI1-like"/>
</dbReference>
<dbReference type="InterPro" id="IPR058353">
    <property type="entry name" value="DUF8040"/>
</dbReference>
<evidence type="ECO:0000313" key="3">
    <source>
        <dbReference type="Proteomes" id="UP000236161"/>
    </source>
</evidence>
<proteinExistence type="predicted"/>
<keyword evidence="3" id="KW-1185">Reference proteome</keyword>
<name>A0A2I0B453_9ASPA</name>
<dbReference type="Pfam" id="PF26138">
    <property type="entry name" value="DUF8040"/>
    <property type="match status" value="1"/>
</dbReference>
<feature type="domain" description="DUF8040" evidence="1">
    <location>
        <begin position="3"/>
        <end position="46"/>
    </location>
</feature>